<keyword evidence="3" id="KW-1185">Reference proteome</keyword>
<organism evidence="2 3">
    <name type="scientific">Nostoc minutum NIES-26</name>
    <dbReference type="NCBI Taxonomy" id="1844469"/>
    <lineage>
        <taxon>Bacteria</taxon>
        <taxon>Bacillati</taxon>
        <taxon>Cyanobacteriota</taxon>
        <taxon>Cyanophyceae</taxon>
        <taxon>Nostocales</taxon>
        <taxon>Nostocaceae</taxon>
        <taxon>Nostoc</taxon>
    </lineage>
</organism>
<evidence type="ECO:0000313" key="2">
    <source>
        <dbReference type="EMBL" id="RCJ30062.1"/>
    </source>
</evidence>
<evidence type="ECO:0000259" key="1">
    <source>
        <dbReference type="Pfam" id="PF10111"/>
    </source>
</evidence>
<name>A0A367R3P4_9NOSO</name>
<evidence type="ECO:0000313" key="3">
    <source>
        <dbReference type="Proteomes" id="UP000252107"/>
    </source>
</evidence>
<dbReference type="EMBL" id="LXQD01000277">
    <property type="protein sequence ID" value="RCJ30062.1"/>
    <property type="molecule type" value="Genomic_DNA"/>
</dbReference>
<protein>
    <submittedName>
        <fullName evidence="2">Glycosyl transferase family A</fullName>
    </submittedName>
</protein>
<dbReference type="InterPro" id="IPR029044">
    <property type="entry name" value="Nucleotide-diphossugar_trans"/>
</dbReference>
<gene>
    <name evidence="2" type="ORF">A6770_21465</name>
</gene>
<dbReference type="Proteomes" id="UP000252107">
    <property type="component" value="Unassembled WGS sequence"/>
</dbReference>
<sequence>MNNIDNFININNYTPIITVIIPVFNGEKTIKETINSILQQTFTQFELIVINADSTDSTLNIIYQIKDSRIKVFSYPKANVAVNRNRGFHHSYGEFITFIDADDIWTSNKLEAQYKALVEYPEAAVAYSWTNCIDETGKFLRKCSYVQWTGDVYHKLLLDDFIGSGSNVMIRRNAFIAVGGFNESLSNAQDTDLWLRLAASYHFVSIPESQILYRVSAQSMSSDILGLEKSNLQVIAQAFNHKKAETLQHLKKYSIANLYKYLSYKVLDVPPGQQKTLQAVRVIATAIKSDPSLALKPIAFKAFLKLILMTLLPPKWARKLFAKFPRISNTSTFLGYEKNS</sequence>
<dbReference type="GO" id="GO:0016740">
    <property type="term" value="F:transferase activity"/>
    <property type="evidence" value="ECO:0007669"/>
    <property type="project" value="UniProtKB-KW"/>
</dbReference>
<dbReference type="SUPFAM" id="SSF53448">
    <property type="entry name" value="Nucleotide-diphospho-sugar transferases"/>
    <property type="match status" value="1"/>
</dbReference>
<dbReference type="AlphaFoldDB" id="A0A367R3P4"/>
<dbReference type="CDD" id="cd00761">
    <property type="entry name" value="Glyco_tranf_GTA_type"/>
    <property type="match status" value="1"/>
</dbReference>
<dbReference type="Gene3D" id="3.90.550.10">
    <property type="entry name" value="Spore Coat Polysaccharide Biosynthesis Protein SpsA, Chain A"/>
    <property type="match status" value="1"/>
</dbReference>
<dbReference type="PANTHER" id="PTHR43685:SF2">
    <property type="entry name" value="GLYCOSYLTRANSFERASE 2-LIKE DOMAIN-CONTAINING PROTEIN"/>
    <property type="match status" value="1"/>
</dbReference>
<keyword evidence="2" id="KW-0808">Transferase</keyword>
<feature type="domain" description="Glycosyltransferase 2-like prokaryotic type" evidence="1">
    <location>
        <begin position="18"/>
        <end position="266"/>
    </location>
</feature>
<reference evidence="2" key="1">
    <citation type="submission" date="2016-04" db="EMBL/GenBank/DDBJ databases">
        <authorList>
            <person name="Tabuchi Yagui T.R."/>
        </authorList>
    </citation>
    <scope>NUCLEOTIDE SEQUENCE [LARGE SCALE GENOMIC DNA]</scope>
    <source>
        <strain evidence="2">NIES-26</strain>
    </source>
</reference>
<comment type="caution">
    <text evidence="2">The sequence shown here is derived from an EMBL/GenBank/DDBJ whole genome shotgun (WGS) entry which is preliminary data.</text>
</comment>
<dbReference type="Pfam" id="PF10111">
    <property type="entry name" value="Glyco_tranf_2_2"/>
    <property type="match status" value="1"/>
</dbReference>
<accession>A0A367R3P4</accession>
<dbReference type="PANTHER" id="PTHR43685">
    <property type="entry name" value="GLYCOSYLTRANSFERASE"/>
    <property type="match status" value="1"/>
</dbReference>
<dbReference type="InterPro" id="IPR019290">
    <property type="entry name" value="GlycosylTrfase-like_prok"/>
</dbReference>
<dbReference type="InterPro" id="IPR050834">
    <property type="entry name" value="Glycosyltransf_2"/>
</dbReference>
<proteinExistence type="predicted"/>